<dbReference type="AlphaFoldDB" id="T1FPE8"/>
<dbReference type="EMBL" id="KB095811">
    <property type="protein sequence ID" value="ESO12312.1"/>
    <property type="molecule type" value="Genomic_DNA"/>
</dbReference>
<feature type="compositionally biased region" description="Basic and acidic residues" evidence="1">
    <location>
        <begin position="193"/>
        <end position="210"/>
    </location>
</feature>
<evidence type="ECO:0000256" key="1">
    <source>
        <dbReference type="SAM" id="MobiDB-lite"/>
    </source>
</evidence>
<dbReference type="KEGG" id="hro:HELRODRAFT_187829"/>
<feature type="compositionally biased region" description="Polar residues" evidence="1">
    <location>
        <begin position="319"/>
        <end position="383"/>
    </location>
</feature>
<dbReference type="Proteomes" id="UP000015101">
    <property type="component" value="Unassembled WGS sequence"/>
</dbReference>
<dbReference type="GeneID" id="20210695"/>
<dbReference type="EMBL" id="AMQM01000135">
    <property type="status" value="NOT_ANNOTATED_CDS"/>
    <property type="molecule type" value="Genomic_DNA"/>
</dbReference>
<feature type="region of interest" description="Disordered" evidence="1">
    <location>
        <begin position="176"/>
        <end position="251"/>
    </location>
</feature>
<feature type="region of interest" description="Disordered" evidence="1">
    <location>
        <begin position="112"/>
        <end position="131"/>
    </location>
</feature>
<feature type="compositionally biased region" description="Polar residues" evidence="1">
    <location>
        <begin position="212"/>
        <end position="225"/>
    </location>
</feature>
<reference evidence="2 4" key="2">
    <citation type="journal article" date="2013" name="Nature">
        <title>Insights into bilaterian evolution from three spiralian genomes.</title>
        <authorList>
            <person name="Simakov O."/>
            <person name="Marletaz F."/>
            <person name="Cho S.J."/>
            <person name="Edsinger-Gonzales E."/>
            <person name="Havlak P."/>
            <person name="Hellsten U."/>
            <person name="Kuo D.H."/>
            <person name="Larsson T."/>
            <person name="Lv J."/>
            <person name="Arendt D."/>
            <person name="Savage R."/>
            <person name="Osoegawa K."/>
            <person name="de Jong P."/>
            <person name="Grimwood J."/>
            <person name="Chapman J.A."/>
            <person name="Shapiro H."/>
            <person name="Aerts A."/>
            <person name="Otillar R.P."/>
            <person name="Terry A.Y."/>
            <person name="Boore J.L."/>
            <person name="Grigoriev I.V."/>
            <person name="Lindberg D.R."/>
            <person name="Seaver E.C."/>
            <person name="Weisblat D.A."/>
            <person name="Putnam N.H."/>
            <person name="Rokhsar D.S."/>
        </authorList>
    </citation>
    <scope>NUCLEOTIDE SEQUENCE</scope>
</reference>
<feature type="region of interest" description="Disordered" evidence="1">
    <location>
        <begin position="298"/>
        <end position="390"/>
    </location>
</feature>
<dbReference type="RefSeq" id="XP_009009032.1">
    <property type="nucleotide sequence ID" value="XM_009010784.1"/>
</dbReference>
<feature type="compositionally biased region" description="Basic and acidic residues" evidence="1">
    <location>
        <begin position="302"/>
        <end position="313"/>
    </location>
</feature>
<feature type="region of interest" description="Disordered" evidence="1">
    <location>
        <begin position="770"/>
        <end position="797"/>
    </location>
</feature>
<evidence type="ECO:0000313" key="4">
    <source>
        <dbReference type="Proteomes" id="UP000015101"/>
    </source>
</evidence>
<feature type="region of interest" description="Disordered" evidence="1">
    <location>
        <begin position="896"/>
        <end position="928"/>
    </location>
</feature>
<feature type="compositionally biased region" description="Acidic residues" evidence="1">
    <location>
        <begin position="240"/>
        <end position="251"/>
    </location>
</feature>
<dbReference type="EMBL" id="AMQM01000134">
    <property type="status" value="NOT_ANNOTATED_CDS"/>
    <property type="molecule type" value="Genomic_DNA"/>
</dbReference>
<dbReference type="InParanoid" id="T1FPE8"/>
<accession>T1FPE8</accession>
<feature type="region of interest" description="Disordered" evidence="1">
    <location>
        <begin position="408"/>
        <end position="430"/>
    </location>
</feature>
<sequence>MQGGLAKEQQGNYIITVWNAIDQSNLKQICTELVKCCSMNQSDVLLAFENLKLESEFQFNKARIIMTEEQKCDMKRCLLANNASSSNPFIPFKKLSFRDADCISSSSSFRGRLPKNEADRDEEEEEDDHYHYNRTGMKFDYKKRHNIYKRSGSGDDHPCSPRALLERMLRHAYYKTNERTSSEKDIDDDDVDGDQKVCDGAEDSGKDGNDGKQATSPPSTNSNNTLERKRKSSNEKFKDDDMDASVADDDDDMFNNEIKKKCLERRRDNDVCDDVIMNDHGDVDVDHNDVMEDDIGAASDHNITDDSQMKDQQKCQPDGSPNNIYNEENTEASKNQNKTPDSNDITNDNLVSNFATKQNASSNSPVITESLNNKPPQTTQSFDSDMPSLDESSFWMDGVVVTPTTASSVGVTSLSPSPPDLKKENPNSEHSVIKYDAGVELSVRSDQSELDVGGPTAYSPIKNQNYFPNSVRNTLQEMEDEQWSNSVKNNSEDDDCTVVAVERAAGSVSETSLKCASHAIQPSHVSSCQRNDHTVVDRNSFSYPYSPQQQEPQLPILPFPVYRNIINDNSHPVGDAMMNRHLHNLQQPQKAVYKHQNVHASSQEYCSNDAYMKKTNYSPEDVVNARPLDSTNFSRQCQSVAPSVGGAIQKSNRAKKSSKTMNEINANDIAKNSGSIGQERCSSVFSDVHTGSQYDNQTIFNGNQMMTQHQLANNEVGHHSRSAIYHDLMNHNRPATRCGLETTTFSQHQQFTSSNFPSGMSQSQRLLHLNNNNHHNNNHNSTSSNNNNTNNKSNISGSLLYLNNASNSNNNNVINNPNSQNISQMECMISNNNKQHDLLLQQQRQQQAAYLNPAAYFAKLHQFHSEFTHPLQYSSFFTHSTSPSPIDMTLHLPAPRPTNIGARKNASSSLSLQQQHQQHQQHQHTRESMMSNIDVLPPYKVANFNPYAGGSVVVDPRNLIQRANPAAIFNQQQNVASSMLPDSLNNNNNNNNHNNHNNNNKQSDLQQQSNYSSYSNGSRPIKSLAFAFTFGFDVVYRYRSTAEYDA</sequence>
<name>T1FPE8_HELRO</name>
<feature type="compositionally biased region" description="Low complexity" evidence="1">
    <location>
        <begin position="907"/>
        <end position="920"/>
    </location>
</feature>
<reference evidence="4" key="1">
    <citation type="submission" date="2012-12" db="EMBL/GenBank/DDBJ databases">
        <authorList>
            <person name="Hellsten U."/>
            <person name="Grimwood J."/>
            <person name="Chapman J.A."/>
            <person name="Shapiro H."/>
            <person name="Aerts A."/>
            <person name="Otillar R.P."/>
            <person name="Terry A.Y."/>
            <person name="Boore J.L."/>
            <person name="Simakov O."/>
            <person name="Marletaz F."/>
            <person name="Cho S.-J."/>
            <person name="Edsinger-Gonzales E."/>
            <person name="Havlak P."/>
            <person name="Kuo D.-H."/>
            <person name="Larsson T."/>
            <person name="Lv J."/>
            <person name="Arendt D."/>
            <person name="Savage R."/>
            <person name="Osoegawa K."/>
            <person name="de Jong P."/>
            <person name="Lindberg D.R."/>
            <person name="Seaver E.C."/>
            <person name="Weisblat D.A."/>
            <person name="Putnam N.H."/>
            <person name="Grigoriev I.V."/>
            <person name="Rokhsar D.S."/>
        </authorList>
    </citation>
    <scope>NUCLEOTIDE SEQUENCE</scope>
</reference>
<dbReference type="EnsemblMetazoa" id="HelroT187829">
    <property type="protein sequence ID" value="HelroP187829"/>
    <property type="gene ID" value="HelroG187829"/>
</dbReference>
<evidence type="ECO:0000313" key="3">
    <source>
        <dbReference type="EnsemblMetazoa" id="HelroP187829"/>
    </source>
</evidence>
<keyword evidence="4" id="KW-1185">Reference proteome</keyword>
<evidence type="ECO:0000313" key="2">
    <source>
        <dbReference type="EMBL" id="ESO12312.1"/>
    </source>
</evidence>
<feature type="compositionally biased region" description="Basic and acidic residues" evidence="1">
    <location>
        <begin position="420"/>
        <end position="430"/>
    </location>
</feature>
<gene>
    <name evidence="3" type="primary">20210695</name>
    <name evidence="2" type="ORF">HELRODRAFT_187829</name>
</gene>
<dbReference type="CTD" id="20210695"/>
<protein>
    <submittedName>
        <fullName evidence="2 3">Uncharacterized protein</fullName>
    </submittedName>
</protein>
<dbReference type="HOGENOM" id="CLU_291759_0_0_1"/>
<feature type="compositionally biased region" description="Low complexity" evidence="1">
    <location>
        <begin position="770"/>
        <end position="794"/>
    </location>
</feature>
<feature type="region of interest" description="Disordered" evidence="1">
    <location>
        <begin position="979"/>
        <end position="1016"/>
    </location>
</feature>
<reference evidence="3" key="3">
    <citation type="submission" date="2015-06" db="UniProtKB">
        <authorList>
            <consortium name="EnsemblMetazoa"/>
        </authorList>
    </citation>
    <scope>IDENTIFICATION</scope>
</reference>
<organism evidence="3 4">
    <name type="scientific">Helobdella robusta</name>
    <name type="common">Californian leech</name>
    <dbReference type="NCBI Taxonomy" id="6412"/>
    <lineage>
        <taxon>Eukaryota</taxon>
        <taxon>Metazoa</taxon>
        <taxon>Spiralia</taxon>
        <taxon>Lophotrochozoa</taxon>
        <taxon>Annelida</taxon>
        <taxon>Clitellata</taxon>
        <taxon>Hirudinea</taxon>
        <taxon>Rhynchobdellida</taxon>
        <taxon>Glossiphoniidae</taxon>
        <taxon>Helobdella</taxon>
    </lineage>
</organism>
<feature type="compositionally biased region" description="Low complexity" evidence="1">
    <location>
        <begin position="985"/>
        <end position="1016"/>
    </location>
</feature>
<proteinExistence type="predicted"/>